<dbReference type="GO" id="GO:0008474">
    <property type="term" value="F:palmitoyl-(protein) hydrolase activity"/>
    <property type="evidence" value="ECO:0007669"/>
    <property type="project" value="TreeGrafter"/>
</dbReference>
<protein>
    <submittedName>
        <fullName evidence="3">Alpha/Beta hydrolase protein</fullName>
    </submittedName>
</protein>
<dbReference type="Pfam" id="PF02230">
    <property type="entry name" value="Abhydrolase_2"/>
    <property type="match status" value="1"/>
</dbReference>
<reference evidence="3 4" key="1">
    <citation type="submission" date="2016-07" db="EMBL/GenBank/DDBJ databases">
        <title>Pervasive Adenine N6-methylation of Active Genes in Fungi.</title>
        <authorList>
            <consortium name="DOE Joint Genome Institute"/>
            <person name="Mondo S.J."/>
            <person name="Dannebaum R.O."/>
            <person name="Kuo R.C."/>
            <person name="Labutti K."/>
            <person name="Haridas S."/>
            <person name="Kuo A."/>
            <person name="Salamov A."/>
            <person name="Ahrendt S.R."/>
            <person name="Lipzen A."/>
            <person name="Sullivan W."/>
            <person name="Andreopoulos W.B."/>
            <person name="Clum A."/>
            <person name="Lindquist E."/>
            <person name="Daum C."/>
            <person name="Ramamoorthy G.K."/>
            <person name="Gryganskyi A."/>
            <person name="Culley D."/>
            <person name="Magnuson J.K."/>
            <person name="James T.Y."/>
            <person name="O'Malley M.A."/>
            <person name="Stajich J.E."/>
            <person name="Spatafora J.W."/>
            <person name="Visel A."/>
            <person name="Grigoriev I.V."/>
        </authorList>
    </citation>
    <scope>NUCLEOTIDE SEQUENCE [LARGE SCALE GENOMIC DNA]</scope>
    <source>
        <strain evidence="3 4">CBS 129021</strain>
    </source>
</reference>
<evidence type="ECO:0000259" key="2">
    <source>
        <dbReference type="Pfam" id="PF02230"/>
    </source>
</evidence>
<feature type="domain" description="Phospholipase/carboxylesterase/thioesterase" evidence="2">
    <location>
        <begin position="13"/>
        <end position="256"/>
    </location>
</feature>
<dbReference type="Gene3D" id="3.40.50.1820">
    <property type="entry name" value="alpha/beta hydrolase"/>
    <property type="match status" value="1"/>
</dbReference>
<evidence type="ECO:0000256" key="1">
    <source>
        <dbReference type="ARBA" id="ARBA00006499"/>
    </source>
</evidence>
<proteinExistence type="inferred from homology"/>
<dbReference type="GO" id="GO:0005737">
    <property type="term" value="C:cytoplasm"/>
    <property type="evidence" value="ECO:0007669"/>
    <property type="project" value="TreeGrafter"/>
</dbReference>
<evidence type="ECO:0000313" key="4">
    <source>
        <dbReference type="Proteomes" id="UP000193689"/>
    </source>
</evidence>
<dbReference type="SUPFAM" id="SSF53474">
    <property type="entry name" value="alpha/beta-Hydrolases"/>
    <property type="match status" value="1"/>
</dbReference>
<organism evidence="3 4">
    <name type="scientific">Pseudomassariella vexata</name>
    <dbReference type="NCBI Taxonomy" id="1141098"/>
    <lineage>
        <taxon>Eukaryota</taxon>
        <taxon>Fungi</taxon>
        <taxon>Dikarya</taxon>
        <taxon>Ascomycota</taxon>
        <taxon>Pezizomycotina</taxon>
        <taxon>Sordariomycetes</taxon>
        <taxon>Xylariomycetidae</taxon>
        <taxon>Amphisphaeriales</taxon>
        <taxon>Pseudomassariaceae</taxon>
        <taxon>Pseudomassariella</taxon>
    </lineage>
</organism>
<dbReference type="InterPro" id="IPR029058">
    <property type="entry name" value="AB_hydrolase_fold"/>
</dbReference>
<comment type="similarity">
    <text evidence="1">Belongs to the AB hydrolase superfamily. AB hydrolase 2 family.</text>
</comment>
<dbReference type="STRING" id="1141098.A0A1Y2DI47"/>
<dbReference type="InterPro" id="IPR003140">
    <property type="entry name" value="PLipase/COase/thioEstase"/>
</dbReference>
<dbReference type="EMBL" id="MCFJ01000015">
    <property type="protein sequence ID" value="ORY58814.1"/>
    <property type="molecule type" value="Genomic_DNA"/>
</dbReference>
<dbReference type="PANTHER" id="PTHR10655">
    <property type="entry name" value="LYSOPHOSPHOLIPASE-RELATED"/>
    <property type="match status" value="1"/>
</dbReference>
<comment type="caution">
    <text evidence="3">The sequence shown here is derived from an EMBL/GenBank/DDBJ whole genome shotgun (WGS) entry which is preliminary data.</text>
</comment>
<dbReference type="InterPro" id="IPR050565">
    <property type="entry name" value="LYPA1-2/EST-like"/>
</dbReference>
<dbReference type="Proteomes" id="UP000193689">
    <property type="component" value="Unassembled WGS sequence"/>
</dbReference>
<dbReference type="InParanoid" id="A0A1Y2DI47"/>
<dbReference type="PANTHER" id="PTHR10655:SF63">
    <property type="entry name" value="PHOSPHOLIPASE_CARBOXYLESTERASE_THIOESTERASE DOMAIN-CONTAINING PROTEIN"/>
    <property type="match status" value="1"/>
</dbReference>
<dbReference type="GeneID" id="63775005"/>
<sequence>MELGLSIVPPDAKAEHTHTIIFLHRRGDTGRAMADSLFWSRDSSHRHLKNIFPSVRWVFPQADILYCERWDQDLSQWFDIWNILDFSDREELQAPGLRESVMSIRKLVHREAELVGGLDKIVLAGISQGAATAIHTMLNLDIPPSEKGRFNGKKSSSARLAAFMGFGCRLPFPGGTLEETREVLVLDGEPSDDIVRNTPVFLGHCTNDPLIFVELGRQLHDSLVKFGFQVSWHEYPDGGNWINSPWGMDDVVKFLKAQGVRAVPAPDPFAVRLSNI</sequence>
<dbReference type="OrthoDB" id="2418081at2759"/>
<name>A0A1Y2DI47_9PEZI</name>
<keyword evidence="4" id="KW-1185">Reference proteome</keyword>
<gene>
    <name evidence="3" type="ORF">BCR38DRAFT_413131</name>
</gene>
<accession>A0A1Y2DI47</accession>
<dbReference type="AlphaFoldDB" id="A0A1Y2DI47"/>
<dbReference type="GO" id="GO:0052689">
    <property type="term" value="F:carboxylic ester hydrolase activity"/>
    <property type="evidence" value="ECO:0007669"/>
    <property type="project" value="TreeGrafter"/>
</dbReference>
<keyword evidence="3" id="KW-0378">Hydrolase</keyword>
<dbReference type="RefSeq" id="XP_040711626.1">
    <property type="nucleotide sequence ID" value="XM_040858793.1"/>
</dbReference>
<evidence type="ECO:0000313" key="3">
    <source>
        <dbReference type="EMBL" id="ORY58814.1"/>
    </source>
</evidence>